<dbReference type="EMBL" id="CAUYUJ010015744">
    <property type="protein sequence ID" value="CAK0857596.1"/>
    <property type="molecule type" value="Genomic_DNA"/>
</dbReference>
<sequence length="72" mass="7731">MPHGSIESINDANPLRKSIPSEVIRRQRAPEPREPVVEDGARGRRATTGGAPVPGGDRWIVAAVDLRGGHRS</sequence>
<feature type="region of interest" description="Disordered" evidence="1">
    <location>
        <begin position="1"/>
        <end position="57"/>
    </location>
</feature>
<reference evidence="2" key="1">
    <citation type="submission" date="2023-10" db="EMBL/GenBank/DDBJ databases">
        <authorList>
            <person name="Chen Y."/>
            <person name="Shah S."/>
            <person name="Dougan E. K."/>
            <person name="Thang M."/>
            <person name="Chan C."/>
        </authorList>
    </citation>
    <scope>NUCLEOTIDE SEQUENCE [LARGE SCALE GENOMIC DNA]</scope>
</reference>
<evidence type="ECO:0000313" key="2">
    <source>
        <dbReference type="EMBL" id="CAK0857596.1"/>
    </source>
</evidence>
<organism evidence="2 3">
    <name type="scientific">Prorocentrum cordatum</name>
    <dbReference type="NCBI Taxonomy" id="2364126"/>
    <lineage>
        <taxon>Eukaryota</taxon>
        <taxon>Sar</taxon>
        <taxon>Alveolata</taxon>
        <taxon>Dinophyceae</taxon>
        <taxon>Prorocentrales</taxon>
        <taxon>Prorocentraceae</taxon>
        <taxon>Prorocentrum</taxon>
    </lineage>
</organism>
<gene>
    <name evidence="2" type="ORF">PCOR1329_LOCUS47674</name>
</gene>
<proteinExistence type="predicted"/>
<feature type="compositionally biased region" description="Basic and acidic residues" evidence="1">
    <location>
        <begin position="23"/>
        <end position="42"/>
    </location>
</feature>
<evidence type="ECO:0000313" key="3">
    <source>
        <dbReference type="Proteomes" id="UP001189429"/>
    </source>
</evidence>
<accession>A0ABN9UDR4</accession>
<evidence type="ECO:0000256" key="1">
    <source>
        <dbReference type="SAM" id="MobiDB-lite"/>
    </source>
</evidence>
<dbReference type="Proteomes" id="UP001189429">
    <property type="component" value="Unassembled WGS sequence"/>
</dbReference>
<comment type="caution">
    <text evidence="2">The sequence shown here is derived from an EMBL/GenBank/DDBJ whole genome shotgun (WGS) entry which is preliminary data.</text>
</comment>
<keyword evidence="3" id="KW-1185">Reference proteome</keyword>
<name>A0ABN9UDR4_9DINO</name>
<protein>
    <submittedName>
        <fullName evidence="2">Uncharacterized protein</fullName>
    </submittedName>
</protein>